<proteinExistence type="predicted"/>
<keyword evidence="2" id="KW-1185">Reference proteome</keyword>
<gene>
    <name evidence="1" type="ORF">FGO68_gene9872</name>
</gene>
<organism evidence="1 2">
    <name type="scientific">Halteria grandinella</name>
    <dbReference type="NCBI Taxonomy" id="5974"/>
    <lineage>
        <taxon>Eukaryota</taxon>
        <taxon>Sar</taxon>
        <taxon>Alveolata</taxon>
        <taxon>Ciliophora</taxon>
        <taxon>Intramacronucleata</taxon>
        <taxon>Spirotrichea</taxon>
        <taxon>Stichotrichia</taxon>
        <taxon>Sporadotrichida</taxon>
        <taxon>Halteriidae</taxon>
        <taxon>Halteria</taxon>
    </lineage>
</organism>
<dbReference type="AlphaFoldDB" id="A0A8J8T3C5"/>
<dbReference type="Proteomes" id="UP000785679">
    <property type="component" value="Unassembled WGS sequence"/>
</dbReference>
<dbReference type="EMBL" id="RRYP01007031">
    <property type="protein sequence ID" value="TNV80792.1"/>
    <property type="molecule type" value="Genomic_DNA"/>
</dbReference>
<evidence type="ECO:0000313" key="2">
    <source>
        <dbReference type="Proteomes" id="UP000785679"/>
    </source>
</evidence>
<accession>A0A8J8T3C5</accession>
<name>A0A8J8T3C5_HALGN</name>
<reference evidence="1" key="1">
    <citation type="submission" date="2019-06" db="EMBL/GenBank/DDBJ databases">
        <authorList>
            <person name="Zheng W."/>
        </authorList>
    </citation>
    <scope>NUCLEOTIDE SEQUENCE</scope>
    <source>
        <strain evidence="1">QDHG01</strain>
    </source>
</reference>
<protein>
    <submittedName>
        <fullName evidence="1">Uncharacterized protein</fullName>
    </submittedName>
</protein>
<comment type="caution">
    <text evidence="1">The sequence shown here is derived from an EMBL/GenBank/DDBJ whole genome shotgun (WGS) entry which is preliminary data.</text>
</comment>
<evidence type="ECO:0000313" key="1">
    <source>
        <dbReference type="EMBL" id="TNV80792.1"/>
    </source>
</evidence>
<sequence length="84" mass="9786">MQQTAIRIPLSTHSCAVRSTYLVVGQHIHHRFQGLQKGIRILRQRMLIKNPFGLPRAHAIMQYLRYYQSLCLKYVAGTHRVQSV</sequence>